<evidence type="ECO:0000313" key="12">
    <source>
        <dbReference type="EMBL" id="EIE19998.1"/>
    </source>
</evidence>
<dbReference type="eggNOG" id="ENOG502QSYW">
    <property type="taxonomic scope" value="Eukaryota"/>
</dbReference>
<evidence type="ECO:0000313" key="13">
    <source>
        <dbReference type="Proteomes" id="UP000007264"/>
    </source>
</evidence>
<feature type="domain" description="ShKT" evidence="11">
    <location>
        <begin position="534"/>
        <end position="570"/>
    </location>
</feature>
<evidence type="ECO:0000256" key="6">
    <source>
        <dbReference type="ARBA" id="ARBA00022729"/>
    </source>
</evidence>
<evidence type="ECO:0000256" key="3">
    <source>
        <dbReference type="ARBA" id="ARBA00005641"/>
    </source>
</evidence>
<dbReference type="InterPro" id="IPR017853">
    <property type="entry name" value="GH"/>
</dbReference>
<dbReference type="InterPro" id="IPR003582">
    <property type="entry name" value="ShKT_dom"/>
</dbReference>
<dbReference type="GO" id="GO:0016985">
    <property type="term" value="F:mannan endo-1,4-beta-mannosidase activity"/>
    <property type="evidence" value="ECO:0007669"/>
    <property type="project" value="UniProtKB-EC"/>
</dbReference>
<keyword evidence="6 10" id="KW-0732">Signal</keyword>
<name>I0YNM9_COCSC</name>
<dbReference type="GO" id="GO:0000272">
    <property type="term" value="P:polysaccharide catabolic process"/>
    <property type="evidence" value="ECO:0007669"/>
    <property type="project" value="InterPro"/>
</dbReference>
<organism evidence="12 13">
    <name type="scientific">Coccomyxa subellipsoidea (strain C-169)</name>
    <name type="common">Green microalga</name>
    <dbReference type="NCBI Taxonomy" id="574566"/>
    <lineage>
        <taxon>Eukaryota</taxon>
        <taxon>Viridiplantae</taxon>
        <taxon>Chlorophyta</taxon>
        <taxon>core chlorophytes</taxon>
        <taxon>Trebouxiophyceae</taxon>
        <taxon>Trebouxiophyceae incertae sedis</taxon>
        <taxon>Coccomyxaceae</taxon>
        <taxon>Coccomyxa</taxon>
        <taxon>Coccomyxa subellipsoidea</taxon>
    </lineage>
</organism>
<reference evidence="12 13" key="1">
    <citation type="journal article" date="2012" name="Genome Biol.">
        <title>The genome of the polar eukaryotic microalga coccomyxa subellipsoidea reveals traits of cold adaptation.</title>
        <authorList>
            <person name="Blanc G."/>
            <person name="Agarkova I."/>
            <person name="Grimwood J."/>
            <person name="Kuo A."/>
            <person name="Brueggeman A."/>
            <person name="Dunigan D."/>
            <person name="Gurnon J."/>
            <person name="Ladunga I."/>
            <person name="Lindquist E."/>
            <person name="Lucas S."/>
            <person name="Pangilinan J."/>
            <person name="Proschold T."/>
            <person name="Salamov A."/>
            <person name="Schmutz J."/>
            <person name="Weeks D."/>
            <person name="Yamada T."/>
            <person name="Claverie J.M."/>
            <person name="Grigoriev I."/>
            <person name="Van Etten J."/>
            <person name="Lomsadze A."/>
            <person name="Borodovsky M."/>
        </authorList>
    </citation>
    <scope>NUCLEOTIDE SEQUENCE [LARGE SCALE GENOMIC DNA]</scope>
    <source>
        <strain evidence="12 13">C-169</strain>
    </source>
</reference>
<keyword evidence="5" id="KW-0964">Secreted</keyword>
<dbReference type="Pfam" id="PF26410">
    <property type="entry name" value="GH5_mannosidase"/>
    <property type="match status" value="1"/>
</dbReference>
<evidence type="ECO:0000259" key="11">
    <source>
        <dbReference type="PROSITE" id="PS51670"/>
    </source>
</evidence>
<dbReference type="GO" id="GO:0005576">
    <property type="term" value="C:extracellular region"/>
    <property type="evidence" value="ECO:0007669"/>
    <property type="project" value="UniProtKB-SubCell"/>
</dbReference>
<evidence type="ECO:0000256" key="2">
    <source>
        <dbReference type="ARBA" id="ARBA00004613"/>
    </source>
</evidence>
<evidence type="ECO:0000256" key="5">
    <source>
        <dbReference type="ARBA" id="ARBA00022525"/>
    </source>
</evidence>
<feature type="signal peptide" evidence="10">
    <location>
        <begin position="1"/>
        <end position="27"/>
    </location>
</feature>
<keyword evidence="7 12" id="KW-0378">Hydrolase</keyword>
<sequence>MTAAKVPAWCMVAAVSICLLQASPVIAQDSSASRPSLSLQDVSHFDASKYALPLPSNRAAVSAEGTNQTASLAAIASAMAEAAAESPSQDSKYILPVPSQVPKAEGAAAESPASAPTAALIKGSSARIEAVAGSAAQTEVVTGTSAQIEAVSGFVQRQGQNFVLNGKTVYFAGTNAWYLPIRTSFSDDYVRNFFQVMSREKVTLVRVFCFLDGYDVTSQPIQKSPGVYDEEGLKRVDLIMQQAYLNDVRVIVVPTNYEPVGGGMQWYVDQLIGSGNPKELFYTDNRCKQAYKNYVYMLLNRVNTFTGVQYKNDPTMFAFELMNEPHTTDLYERNRGLPPGKLARDWVYEMAAYVKSIDRNHMVATGEEGYRADGPTNPPHNNWINGGFKGLDPVGNIACPDIDFMTLHVYPDNWAIEAYEFDWVNPNFIRDRAAIAHAQNKPFIIEETGMKRGYLGSRDTLLNSIFGEANNNNAGATMIWEWIAWSIDDYSYDFSVGQDGSNAMRAQINLMNSKSGGVPSGGGSPPSSPPSSGCTDNPPDSRYTCAQQAGWGQCGQSWMQGFCAQSCGRCGSSSCVDIPPPGSSYTCQQQVGWGKCNESWMNGYCKLSCNKC</sequence>
<dbReference type="Gene3D" id="3.20.20.80">
    <property type="entry name" value="Glycosidases"/>
    <property type="match status" value="1"/>
</dbReference>
<dbReference type="KEGG" id="csl:COCSUDRAFT_44382"/>
<protein>
    <recommendedName>
        <fullName evidence="4">mannan endo-1,4-beta-mannosidase</fullName>
        <ecNumber evidence="4">3.2.1.78</ecNumber>
    </recommendedName>
</protein>
<keyword evidence="13" id="KW-1185">Reference proteome</keyword>
<evidence type="ECO:0000256" key="10">
    <source>
        <dbReference type="SAM" id="SignalP"/>
    </source>
</evidence>
<dbReference type="PROSITE" id="PS51670">
    <property type="entry name" value="SHKT"/>
    <property type="match status" value="1"/>
</dbReference>
<keyword evidence="8" id="KW-0326">Glycosidase</keyword>
<dbReference type="EMBL" id="AGSI01000017">
    <property type="protein sequence ID" value="EIE19998.1"/>
    <property type="molecule type" value="Genomic_DNA"/>
</dbReference>
<dbReference type="STRING" id="574566.I0YNM9"/>
<dbReference type="EC" id="3.2.1.78" evidence="4"/>
<dbReference type="InterPro" id="IPR045053">
    <property type="entry name" value="MAN-like"/>
</dbReference>
<feature type="region of interest" description="Disordered" evidence="9">
    <location>
        <begin position="514"/>
        <end position="536"/>
    </location>
</feature>
<comment type="subcellular location">
    <subcellularLocation>
        <location evidence="2">Secreted</location>
    </subcellularLocation>
</comment>
<dbReference type="GeneID" id="17037972"/>
<comment type="similarity">
    <text evidence="3">Belongs to the glycosyl hydrolase 5 (cellulase A) family.</text>
</comment>
<dbReference type="OrthoDB" id="521488at2759"/>
<dbReference type="PANTHER" id="PTHR31451:SF39">
    <property type="entry name" value="MANNAN ENDO-1,4-BETA-MANNOSIDASE 1"/>
    <property type="match status" value="1"/>
</dbReference>
<gene>
    <name evidence="12" type="ORF">COCSUDRAFT_44382</name>
</gene>
<proteinExistence type="inferred from homology"/>
<dbReference type="Proteomes" id="UP000007264">
    <property type="component" value="Unassembled WGS sequence"/>
</dbReference>
<dbReference type="RefSeq" id="XP_005644542.1">
    <property type="nucleotide sequence ID" value="XM_005644485.1"/>
</dbReference>
<feature type="chain" id="PRO_5003637145" description="mannan endo-1,4-beta-mannosidase" evidence="10">
    <location>
        <begin position="28"/>
        <end position="612"/>
    </location>
</feature>
<evidence type="ECO:0000256" key="7">
    <source>
        <dbReference type="ARBA" id="ARBA00022801"/>
    </source>
</evidence>
<dbReference type="SUPFAM" id="SSF51445">
    <property type="entry name" value="(Trans)glycosidases"/>
    <property type="match status" value="1"/>
</dbReference>
<evidence type="ECO:0000256" key="1">
    <source>
        <dbReference type="ARBA" id="ARBA00001678"/>
    </source>
</evidence>
<dbReference type="InterPro" id="IPR001547">
    <property type="entry name" value="Glyco_hydro_5"/>
</dbReference>
<comment type="caution">
    <text evidence="12">The sequence shown here is derived from an EMBL/GenBank/DDBJ whole genome shotgun (WGS) entry which is preliminary data.</text>
</comment>
<evidence type="ECO:0000256" key="8">
    <source>
        <dbReference type="ARBA" id="ARBA00023295"/>
    </source>
</evidence>
<evidence type="ECO:0000256" key="4">
    <source>
        <dbReference type="ARBA" id="ARBA00012706"/>
    </source>
</evidence>
<dbReference type="AlphaFoldDB" id="I0YNM9"/>
<comment type="catalytic activity">
    <reaction evidence="1">
        <text>Random hydrolysis of (1-&gt;4)-beta-D-mannosidic linkages in mannans, galactomannans and glucomannans.</text>
        <dbReference type="EC" id="3.2.1.78"/>
    </reaction>
</comment>
<evidence type="ECO:0000256" key="9">
    <source>
        <dbReference type="SAM" id="MobiDB-lite"/>
    </source>
</evidence>
<accession>I0YNM9</accession>
<dbReference type="PANTHER" id="PTHR31451">
    <property type="match status" value="1"/>
</dbReference>